<comment type="caution">
    <text evidence="1">The sequence shown here is derived from an EMBL/GenBank/DDBJ whole genome shotgun (WGS) entry which is preliminary data.</text>
</comment>
<dbReference type="RefSeq" id="WP_084439806.1">
    <property type="nucleotide sequence ID" value="NZ_LZYB01000001.1"/>
</dbReference>
<keyword evidence="2" id="KW-1185">Reference proteome</keyword>
<dbReference type="InterPro" id="IPR010297">
    <property type="entry name" value="DUF900_hydrolase"/>
</dbReference>
<dbReference type="PANTHER" id="PTHR36513">
    <property type="entry name" value="ABC TRANSMEMBRANE TYPE-1 DOMAIN-CONTAINING PROTEIN"/>
    <property type="match status" value="1"/>
</dbReference>
<dbReference type="PROSITE" id="PS51257">
    <property type="entry name" value="PROKAR_LIPOPROTEIN"/>
    <property type="match status" value="1"/>
</dbReference>
<keyword evidence="1" id="KW-0449">Lipoprotein</keyword>
<organism evidence="1 2">
    <name type="scientific">Erythrobacter dokdonensis DSW-74</name>
    <dbReference type="NCBI Taxonomy" id="1300349"/>
    <lineage>
        <taxon>Bacteria</taxon>
        <taxon>Pseudomonadati</taxon>
        <taxon>Pseudomonadota</taxon>
        <taxon>Alphaproteobacteria</taxon>
        <taxon>Sphingomonadales</taxon>
        <taxon>Erythrobacteraceae</taxon>
        <taxon>Erythrobacter/Porphyrobacter group</taxon>
        <taxon>Erythrobacter</taxon>
    </lineage>
</organism>
<dbReference type="Pfam" id="PF05990">
    <property type="entry name" value="DUF900"/>
    <property type="match status" value="1"/>
</dbReference>
<dbReference type="SUPFAM" id="SSF53474">
    <property type="entry name" value="alpha/beta-Hydrolases"/>
    <property type="match status" value="1"/>
</dbReference>
<gene>
    <name evidence="1" type="ORF">I603_0756</name>
</gene>
<reference evidence="1 2" key="1">
    <citation type="submission" date="2016-06" db="EMBL/GenBank/DDBJ databases">
        <title>Genome sequence of Porphyrobacter dokdonensis DSW-74.</title>
        <authorList>
            <person name="Kim J.F."/>
            <person name="Song J.Y."/>
        </authorList>
    </citation>
    <scope>NUCLEOTIDE SEQUENCE [LARGE SCALE GENOMIC DNA]</scope>
    <source>
        <strain evidence="1 2">DSW-74</strain>
    </source>
</reference>
<evidence type="ECO:0000313" key="2">
    <source>
        <dbReference type="Proteomes" id="UP000092484"/>
    </source>
</evidence>
<evidence type="ECO:0000313" key="1">
    <source>
        <dbReference type="EMBL" id="OBV12625.1"/>
    </source>
</evidence>
<dbReference type="STRING" id="1300349.I603_0756"/>
<dbReference type="Gene3D" id="3.40.50.1820">
    <property type="entry name" value="alpha/beta hydrolase"/>
    <property type="match status" value="1"/>
</dbReference>
<accession>A0A1A7BN89</accession>
<dbReference type="Proteomes" id="UP000092484">
    <property type="component" value="Unassembled WGS sequence"/>
</dbReference>
<protein>
    <submittedName>
        <fullName evidence="1">Putative Lipoprotein</fullName>
    </submittedName>
</protein>
<dbReference type="InterPro" id="IPR029058">
    <property type="entry name" value="AB_hydrolase_fold"/>
</dbReference>
<sequence>MGRTLSSQMRQISALLAAGMLAGCGGLRVPDPVPYTAGCPTGPVRAASEDQSQFFFLSSALPDCRDGSLKLAPFRHYNLTYGSGLYNWADERKPLEPAMVAHARETWIDGIARRLAEPAGKGRLLIFIHGYNTTFIEAHETAAKIGKLAGKDVPLVLFHWPSRERALSYPADEATISWAQGPIDEALADLTAKADDITIVGHSMGVRATIRAVLALDGYAHARPERVRKVVLASGDEDRDRVLREGGSVDMMLRHDRQILIYSSYRDTPIDLSRRVHAYARLGSTDCSYDLIYSRRALGKHGNCHRTFPREGLSVVSTSRIDPADHYDHNDFIEDCRTRADFAAFLRGAPPPPFRVDISEGELAGFEIVPDGPDPDGLCPPDE</sequence>
<dbReference type="EMBL" id="LZYB01000001">
    <property type="protein sequence ID" value="OBV12625.1"/>
    <property type="molecule type" value="Genomic_DNA"/>
</dbReference>
<dbReference type="PANTHER" id="PTHR36513:SF1">
    <property type="entry name" value="TRANSMEMBRANE PROTEIN"/>
    <property type="match status" value="1"/>
</dbReference>
<name>A0A1A7BN89_9SPHN</name>
<dbReference type="AlphaFoldDB" id="A0A1A7BN89"/>
<proteinExistence type="predicted"/>